<sequence length="84" mass="9233">MENLKTQVAIIGSGPAGLLLGQLLYKAGISHIIIEQRSADYVAARIRAGILEQVSVDLLHQAGVDENLKNLEYLMKELRFLLMG</sequence>
<evidence type="ECO:0000313" key="2">
    <source>
        <dbReference type="EMBL" id="MDQ1207140.1"/>
    </source>
</evidence>
<keyword evidence="3" id="KW-1185">Reference proteome</keyword>
<dbReference type="Pfam" id="PF01494">
    <property type="entry name" value="FAD_binding_3"/>
    <property type="match status" value="1"/>
</dbReference>
<dbReference type="Gene3D" id="3.50.50.60">
    <property type="entry name" value="FAD/NAD(P)-binding domain"/>
    <property type="match status" value="1"/>
</dbReference>
<evidence type="ECO:0000313" key="3">
    <source>
        <dbReference type="Proteomes" id="UP001233360"/>
    </source>
</evidence>
<comment type="caution">
    <text evidence="2">The sequence shown here is derived from an EMBL/GenBank/DDBJ whole genome shotgun (WGS) entry which is preliminary data.</text>
</comment>
<reference evidence="2 3" key="1">
    <citation type="submission" date="2023-07" db="EMBL/GenBank/DDBJ databases">
        <title>Functional and genomic diversity of the sorghum phyllosphere microbiome.</title>
        <authorList>
            <person name="Shade A."/>
        </authorList>
    </citation>
    <scope>NUCLEOTIDE SEQUENCE [LARGE SCALE GENOMIC DNA]</scope>
    <source>
        <strain evidence="2 3">SORGH_AS_0887</strain>
    </source>
</reference>
<gene>
    <name evidence="2" type="ORF">QE380_000063</name>
</gene>
<evidence type="ECO:0000259" key="1">
    <source>
        <dbReference type="Pfam" id="PF01494"/>
    </source>
</evidence>
<dbReference type="EMBL" id="JAUTBK010000001">
    <property type="protein sequence ID" value="MDQ1207140.1"/>
    <property type="molecule type" value="Genomic_DNA"/>
</dbReference>
<accession>A0ABU0URG9</accession>
<dbReference type="InterPro" id="IPR002938">
    <property type="entry name" value="FAD-bd"/>
</dbReference>
<dbReference type="InterPro" id="IPR036188">
    <property type="entry name" value="FAD/NAD-bd_sf"/>
</dbReference>
<organism evidence="2 3">
    <name type="scientific">Acinetobacter baylyi</name>
    <dbReference type="NCBI Taxonomy" id="202950"/>
    <lineage>
        <taxon>Bacteria</taxon>
        <taxon>Pseudomonadati</taxon>
        <taxon>Pseudomonadota</taxon>
        <taxon>Gammaproteobacteria</taxon>
        <taxon>Moraxellales</taxon>
        <taxon>Moraxellaceae</taxon>
        <taxon>Acinetobacter</taxon>
    </lineage>
</organism>
<dbReference type="SUPFAM" id="SSF51905">
    <property type="entry name" value="FAD/NAD(P)-binding domain"/>
    <property type="match status" value="1"/>
</dbReference>
<protein>
    <submittedName>
        <fullName evidence="2">2-polyprenyl-6-methoxyphenol hydroxylase-like FAD-dependent oxidoreductase</fullName>
    </submittedName>
</protein>
<dbReference type="Proteomes" id="UP001233360">
    <property type="component" value="Unassembled WGS sequence"/>
</dbReference>
<proteinExistence type="predicted"/>
<name>A0ABU0URG9_ACIBI</name>
<feature type="domain" description="FAD-binding" evidence="1">
    <location>
        <begin position="5"/>
        <end position="71"/>
    </location>
</feature>